<dbReference type="SUPFAM" id="SSF46689">
    <property type="entry name" value="Homeodomain-like"/>
    <property type="match status" value="2"/>
</dbReference>
<gene>
    <name evidence="5" type="ORF">DNH61_03100</name>
</gene>
<dbReference type="CDD" id="cd02208">
    <property type="entry name" value="cupin_RmlC-like"/>
    <property type="match status" value="1"/>
</dbReference>
<evidence type="ECO:0000259" key="4">
    <source>
        <dbReference type="PROSITE" id="PS01124"/>
    </source>
</evidence>
<evidence type="ECO:0000256" key="3">
    <source>
        <dbReference type="ARBA" id="ARBA00023163"/>
    </source>
</evidence>
<keyword evidence="1" id="KW-0805">Transcription regulation</keyword>
<dbReference type="InterPro" id="IPR018060">
    <property type="entry name" value="HTH_AraC"/>
</dbReference>
<dbReference type="AlphaFoldDB" id="A0A2W1LQW8"/>
<sequence length="296" mass="34081">MTCVKVNVDRPVHFLAAGEFFSDTGWTHSSRTMNNYELIIGVEGTVYMEEGGERFEVGPGDILMLMPGRVHGGYQPSKPGVRFYWLHMEFESGAVLIDEEELKQDMEGINGHANRAWSVRELYVPQFMKDGLQDRMSVIIKQILHVANAGYYTYQSVNYLLTSLLIEVSETLLGRVTRRGDLKGDVHFSKIAEWTRIHATEAITVADIAARFNYNRDYLTRLFKQHIGKGPLDYIQTVRIEKAKELLSRTSHTVKEIAAMCGFQDDKYFMRLFRLQVNMTPSQFRNAYHKTFMNND</sequence>
<dbReference type="InterPro" id="IPR020449">
    <property type="entry name" value="Tscrpt_reg_AraC-type_HTH"/>
</dbReference>
<proteinExistence type="predicted"/>
<evidence type="ECO:0000313" key="6">
    <source>
        <dbReference type="Proteomes" id="UP000249522"/>
    </source>
</evidence>
<dbReference type="Gene3D" id="1.10.10.60">
    <property type="entry name" value="Homeodomain-like"/>
    <property type="match status" value="2"/>
</dbReference>
<dbReference type="InterPro" id="IPR037923">
    <property type="entry name" value="HTH-like"/>
</dbReference>
<dbReference type="SMART" id="SM00342">
    <property type="entry name" value="HTH_ARAC"/>
    <property type="match status" value="1"/>
</dbReference>
<dbReference type="EMBL" id="QKRB01000028">
    <property type="protein sequence ID" value="PZD97352.1"/>
    <property type="molecule type" value="Genomic_DNA"/>
</dbReference>
<dbReference type="InterPro" id="IPR003313">
    <property type="entry name" value="AraC-bd"/>
</dbReference>
<keyword evidence="6" id="KW-1185">Reference proteome</keyword>
<evidence type="ECO:0000313" key="5">
    <source>
        <dbReference type="EMBL" id="PZD97352.1"/>
    </source>
</evidence>
<dbReference type="Pfam" id="PF02311">
    <property type="entry name" value="AraC_binding"/>
    <property type="match status" value="1"/>
</dbReference>
<comment type="caution">
    <text evidence="5">The sequence shown here is derived from an EMBL/GenBank/DDBJ whole genome shotgun (WGS) entry which is preliminary data.</text>
</comment>
<dbReference type="PROSITE" id="PS01124">
    <property type="entry name" value="HTH_ARAC_FAMILY_2"/>
    <property type="match status" value="1"/>
</dbReference>
<organism evidence="5 6">
    <name type="scientific">Paenibacillus sambharensis</name>
    <dbReference type="NCBI Taxonomy" id="1803190"/>
    <lineage>
        <taxon>Bacteria</taxon>
        <taxon>Bacillati</taxon>
        <taxon>Bacillota</taxon>
        <taxon>Bacilli</taxon>
        <taxon>Bacillales</taxon>
        <taxon>Paenibacillaceae</taxon>
        <taxon>Paenibacillus</taxon>
    </lineage>
</organism>
<reference evidence="5 6" key="1">
    <citation type="submission" date="2018-06" db="EMBL/GenBank/DDBJ databases">
        <title>Paenibacillus imtechensis sp. nov.</title>
        <authorList>
            <person name="Pinnaka A.K."/>
            <person name="Singh H."/>
            <person name="Kaur M."/>
        </authorList>
    </citation>
    <scope>NUCLEOTIDE SEQUENCE [LARGE SCALE GENOMIC DNA]</scope>
    <source>
        <strain evidence="5 6">SMB1</strain>
    </source>
</reference>
<dbReference type="OrthoDB" id="192171at2"/>
<dbReference type="Proteomes" id="UP000249522">
    <property type="component" value="Unassembled WGS sequence"/>
</dbReference>
<dbReference type="RefSeq" id="WP_111145210.1">
    <property type="nucleotide sequence ID" value="NZ_QKRB01000028.1"/>
</dbReference>
<dbReference type="PROSITE" id="PS00041">
    <property type="entry name" value="HTH_ARAC_FAMILY_1"/>
    <property type="match status" value="1"/>
</dbReference>
<evidence type="ECO:0000256" key="1">
    <source>
        <dbReference type="ARBA" id="ARBA00023015"/>
    </source>
</evidence>
<accession>A0A2W1LQW8</accession>
<dbReference type="GO" id="GO:0003700">
    <property type="term" value="F:DNA-binding transcription factor activity"/>
    <property type="evidence" value="ECO:0007669"/>
    <property type="project" value="InterPro"/>
</dbReference>
<dbReference type="InterPro" id="IPR014710">
    <property type="entry name" value="RmlC-like_jellyroll"/>
</dbReference>
<evidence type="ECO:0000256" key="2">
    <source>
        <dbReference type="ARBA" id="ARBA00023125"/>
    </source>
</evidence>
<dbReference type="PANTHER" id="PTHR43280">
    <property type="entry name" value="ARAC-FAMILY TRANSCRIPTIONAL REGULATOR"/>
    <property type="match status" value="1"/>
</dbReference>
<keyword evidence="3" id="KW-0804">Transcription</keyword>
<dbReference type="InterPro" id="IPR018062">
    <property type="entry name" value="HTH_AraC-typ_CS"/>
</dbReference>
<dbReference type="PRINTS" id="PR00032">
    <property type="entry name" value="HTHARAC"/>
</dbReference>
<feature type="domain" description="HTH araC/xylS-type" evidence="4">
    <location>
        <begin position="189"/>
        <end position="287"/>
    </location>
</feature>
<dbReference type="PANTHER" id="PTHR43280:SF2">
    <property type="entry name" value="HTH-TYPE TRANSCRIPTIONAL REGULATOR EXSA"/>
    <property type="match status" value="1"/>
</dbReference>
<name>A0A2W1LQW8_9BACL</name>
<dbReference type="Gene3D" id="2.60.120.10">
    <property type="entry name" value="Jelly Rolls"/>
    <property type="match status" value="1"/>
</dbReference>
<dbReference type="InterPro" id="IPR009057">
    <property type="entry name" value="Homeodomain-like_sf"/>
</dbReference>
<dbReference type="SUPFAM" id="SSF51215">
    <property type="entry name" value="Regulatory protein AraC"/>
    <property type="match status" value="1"/>
</dbReference>
<keyword evidence="2" id="KW-0238">DNA-binding</keyword>
<protein>
    <submittedName>
        <fullName evidence="5">AraC family transcriptional regulator</fullName>
    </submittedName>
</protein>
<dbReference type="Pfam" id="PF12833">
    <property type="entry name" value="HTH_18"/>
    <property type="match status" value="1"/>
</dbReference>
<dbReference type="GO" id="GO:0043565">
    <property type="term" value="F:sequence-specific DNA binding"/>
    <property type="evidence" value="ECO:0007669"/>
    <property type="project" value="InterPro"/>
</dbReference>